<evidence type="ECO:0000256" key="1">
    <source>
        <dbReference type="SAM" id="MobiDB-lite"/>
    </source>
</evidence>
<dbReference type="RefSeq" id="WP_070726496.1">
    <property type="nucleotide sequence ID" value="NZ_MDZB01000092.1"/>
</dbReference>
<proteinExistence type="predicted"/>
<dbReference type="AlphaFoldDB" id="A0A1G1T8E5"/>
<dbReference type="Proteomes" id="UP000176294">
    <property type="component" value="Unassembled WGS sequence"/>
</dbReference>
<reference evidence="2 3" key="1">
    <citation type="submission" date="2016-08" db="EMBL/GenBank/DDBJ databases">
        <title>Hymenobacter coccineus sp. nov., Hymenobacter lapidarius sp. nov. and Hymenobacter glacialis sp. nov., isolated from Antarctic soil.</title>
        <authorList>
            <person name="Sedlacek I."/>
            <person name="Kralova S."/>
            <person name="Kyrova K."/>
            <person name="Maslanova I."/>
            <person name="Stankova E."/>
            <person name="Vrbovska V."/>
            <person name="Nemec M."/>
            <person name="Bartak M."/>
            <person name="Svec P."/>
            <person name="Busse H.-J."/>
            <person name="Pantucek R."/>
        </authorList>
    </citation>
    <scope>NUCLEOTIDE SEQUENCE [LARGE SCALE GENOMIC DNA]</scope>
    <source>
        <strain evidence="2 3">CCM 8643</strain>
    </source>
</reference>
<evidence type="ECO:0000313" key="2">
    <source>
        <dbReference type="EMBL" id="OGX87125.1"/>
    </source>
</evidence>
<evidence type="ECO:0000313" key="3">
    <source>
        <dbReference type="Proteomes" id="UP000176294"/>
    </source>
</evidence>
<comment type="caution">
    <text evidence="2">The sequence shown here is derived from an EMBL/GenBank/DDBJ whole genome shotgun (WGS) entry which is preliminary data.</text>
</comment>
<name>A0A1G1T8E5_9BACT</name>
<feature type="region of interest" description="Disordered" evidence="1">
    <location>
        <begin position="100"/>
        <end position="133"/>
    </location>
</feature>
<accession>A0A1G1T8E5</accession>
<keyword evidence="3" id="KW-1185">Reference proteome</keyword>
<protein>
    <submittedName>
        <fullName evidence="2">Uncharacterized protein</fullName>
    </submittedName>
</protein>
<sequence>MKMALFIILALFLVGVLSGIAWKRIKSRAKKVDLIAKSNHKSVWSFHYGPAPVIPVREPATAAPALTPDNPLSRLMPEEDFRAKEEQAIADEAARVEAAQAAEREETQAAIPAADEQAPAAEPEAPESASLLASSRHAPGAFDVLALVGNDVPASAPAAVAASQPVVASVPLDDEKVAQAIYDNALTEATRTKNDAANRQAAAELRKRKRAAFQAGTDGQKAALTALITETNAPL</sequence>
<gene>
    <name evidence="2" type="ORF">BEN47_11635</name>
</gene>
<organism evidence="2 3">
    <name type="scientific">Hymenobacter lapidarius</name>
    <dbReference type="NCBI Taxonomy" id="1908237"/>
    <lineage>
        <taxon>Bacteria</taxon>
        <taxon>Pseudomonadati</taxon>
        <taxon>Bacteroidota</taxon>
        <taxon>Cytophagia</taxon>
        <taxon>Cytophagales</taxon>
        <taxon>Hymenobacteraceae</taxon>
        <taxon>Hymenobacter</taxon>
    </lineage>
</organism>
<dbReference type="EMBL" id="MDZB01000092">
    <property type="protein sequence ID" value="OGX87125.1"/>
    <property type="molecule type" value="Genomic_DNA"/>
</dbReference>
<feature type="compositionally biased region" description="Low complexity" evidence="1">
    <location>
        <begin position="108"/>
        <end position="133"/>
    </location>
</feature>